<reference evidence="2" key="1">
    <citation type="journal article" date="2023" name="G3 (Bethesda)">
        <title>Genome assembly and association tests identify interacting loci associated with vigor, precocity, and sex in interspecific pistachio rootstocks.</title>
        <authorList>
            <person name="Palmer W."/>
            <person name="Jacygrad E."/>
            <person name="Sagayaradj S."/>
            <person name="Cavanaugh K."/>
            <person name="Han R."/>
            <person name="Bertier L."/>
            <person name="Beede B."/>
            <person name="Kafkas S."/>
            <person name="Golino D."/>
            <person name="Preece J."/>
            <person name="Michelmore R."/>
        </authorList>
    </citation>
    <scope>NUCLEOTIDE SEQUENCE [LARGE SCALE GENOMIC DNA]</scope>
</reference>
<protein>
    <submittedName>
        <fullName evidence="1">Uncharacterized protein</fullName>
    </submittedName>
</protein>
<evidence type="ECO:0000313" key="2">
    <source>
        <dbReference type="Proteomes" id="UP001164250"/>
    </source>
</evidence>
<organism evidence="1 2">
    <name type="scientific">Pistacia atlantica</name>
    <dbReference type="NCBI Taxonomy" id="434234"/>
    <lineage>
        <taxon>Eukaryota</taxon>
        <taxon>Viridiplantae</taxon>
        <taxon>Streptophyta</taxon>
        <taxon>Embryophyta</taxon>
        <taxon>Tracheophyta</taxon>
        <taxon>Spermatophyta</taxon>
        <taxon>Magnoliopsida</taxon>
        <taxon>eudicotyledons</taxon>
        <taxon>Gunneridae</taxon>
        <taxon>Pentapetalae</taxon>
        <taxon>rosids</taxon>
        <taxon>malvids</taxon>
        <taxon>Sapindales</taxon>
        <taxon>Anacardiaceae</taxon>
        <taxon>Pistacia</taxon>
    </lineage>
</organism>
<dbReference type="Proteomes" id="UP001164250">
    <property type="component" value="Chromosome 7"/>
</dbReference>
<comment type="caution">
    <text evidence="1">The sequence shown here is derived from an EMBL/GenBank/DDBJ whole genome shotgun (WGS) entry which is preliminary data.</text>
</comment>
<evidence type="ECO:0000313" key="1">
    <source>
        <dbReference type="EMBL" id="KAJ0092325.1"/>
    </source>
</evidence>
<accession>A0ACC1B088</accession>
<gene>
    <name evidence="1" type="ORF">Patl1_24942</name>
</gene>
<name>A0ACC1B088_9ROSI</name>
<sequence>MSEGTSMASENGPDLSQDDTGTIEETPEDTILSQQTSINLVPFIGQRFVSQDAAYEFYCSFAKQCGFSIRRHRTRGKDGVGRGVNKERFYLSSWWISADETF</sequence>
<keyword evidence="2" id="KW-1185">Reference proteome</keyword>
<proteinExistence type="predicted"/>
<dbReference type="EMBL" id="CM047903">
    <property type="protein sequence ID" value="KAJ0092325.1"/>
    <property type="molecule type" value="Genomic_DNA"/>
</dbReference>